<sequence length="263" mass="29359">MRNMILVGALVCCSLPVFALDSNSKCDVELNGNMQLENNILAVTLDNNTRMTIDQDKVLHVDGTALTLNTQQQHWVDNYYNGISQAVPQAATIAKDAVALASTALNEVFTELLGSDNTALAELSEKLRNLDQQIQYNFYSDNGAIRLHAESFENGEFFGEQWESHFEEAIEDLVTDSIGHLMVAIGTQLIFSDGDMGEFEQKMERFGEQMEQKVGYQATALEEKTDALCSTLAQVDFAETQLQKIKQLASLDVIQLHDQPRRM</sequence>
<dbReference type="eggNOG" id="ENOG502Z7W2">
    <property type="taxonomic scope" value="Bacteria"/>
</dbReference>
<dbReference type="RefSeq" id="WP_007635961.1">
    <property type="nucleotide sequence ID" value="NC_020514.1"/>
</dbReference>
<gene>
    <name evidence="2" type="ORF">C427_5238</name>
</gene>
<dbReference type="Pfam" id="PF11101">
    <property type="entry name" value="DUF2884"/>
    <property type="match status" value="1"/>
</dbReference>
<name>K7A6V9_9ALTE</name>
<dbReference type="EMBL" id="CP003837">
    <property type="protein sequence ID" value="AGH47335.1"/>
    <property type="molecule type" value="Genomic_DNA"/>
</dbReference>
<reference evidence="2 3" key="1">
    <citation type="journal article" date="2013" name="Genome Announc.">
        <title>Complete Genome Sequence of Glaciecola psychrophila Strain 170T.</title>
        <authorList>
            <person name="Yin J."/>
            <person name="Chen J."/>
            <person name="Liu G."/>
            <person name="Yu Y."/>
            <person name="Song L."/>
            <person name="Wang X."/>
            <person name="Qu X."/>
        </authorList>
    </citation>
    <scope>NUCLEOTIDE SEQUENCE [LARGE SCALE GENOMIC DNA]</scope>
    <source>
        <strain evidence="2 3">170</strain>
    </source>
</reference>
<dbReference type="PATRIC" id="fig|1129794.4.peg.5221"/>
<keyword evidence="1" id="KW-0732">Signal</keyword>
<dbReference type="Proteomes" id="UP000011864">
    <property type="component" value="Chromosome"/>
</dbReference>
<proteinExistence type="predicted"/>
<organism evidence="2 3">
    <name type="scientific">Paraglaciecola psychrophila 170</name>
    <dbReference type="NCBI Taxonomy" id="1129794"/>
    <lineage>
        <taxon>Bacteria</taxon>
        <taxon>Pseudomonadati</taxon>
        <taxon>Pseudomonadota</taxon>
        <taxon>Gammaproteobacteria</taxon>
        <taxon>Alteromonadales</taxon>
        <taxon>Alteromonadaceae</taxon>
        <taxon>Paraglaciecola</taxon>
    </lineage>
</organism>
<protein>
    <recommendedName>
        <fullName evidence="4">DUF2884 family protein</fullName>
    </recommendedName>
</protein>
<dbReference type="STRING" id="1129794.C427_5238"/>
<dbReference type="KEGG" id="gps:C427_5238"/>
<evidence type="ECO:0000256" key="1">
    <source>
        <dbReference type="SAM" id="SignalP"/>
    </source>
</evidence>
<evidence type="ECO:0000313" key="2">
    <source>
        <dbReference type="EMBL" id="AGH47335.1"/>
    </source>
</evidence>
<evidence type="ECO:0000313" key="3">
    <source>
        <dbReference type="Proteomes" id="UP000011864"/>
    </source>
</evidence>
<dbReference type="AlphaFoldDB" id="K7A6V9"/>
<keyword evidence="3" id="KW-1185">Reference proteome</keyword>
<accession>K7A6V9</accession>
<feature type="chain" id="PRO_5003898934" description="DUF2884 family protein" evidence="1">
    <location>
        <begin position="20"/>
        <end position="263"/>
    </location>
</feature>
<feature type="signal peptide" evidence="1">
    <location>
        <begin position="1"/>
        <end position="19"/>
    </location>
</feature>
<dbReference type="OrthoDB" id="6397557at2"/>
<evidence type="ECO:0008006" key="4">
    <source>
        <dbReference type="Google" id="ProtNLM"/>
    </source>
</evidence>
<dbReference type="HOGENOM" id="CLU_087938_0_0_6"/>
<dbReference type="InterPro" id="IPR021307">
    <property type="entry name" value="DUF2884"/>
</dbReference>